<dbReference type="PANTHER" id="PTHR10625">
    <property type="entry name" value="HISTONE DEACETYLASE HDAC1-RELATED"/>
    <property type="match status" value="1"/>
</dbReference>
<evidence type="ECO:0000313" key="4">
    <source>
        <dbReference type="Proteomes" id="UP001259982"/>
    </source>
</evidence>
<protein>
    <submittedName>
        <fullName evidence="3">Histone deacetylase family protein</fullName>
    </submittedName>
</protein>
<dbReference type="CDD" id="cd11599">
    <property type="entry name" value="HDAC_classII_2"/>
    <property type="match status" value="1"/>
</dbReference>
<organism evidence="3 4">
    <name type="scientific">Spectribacter acetivorans</name>
    <dbReference type="NCBI Taxonomy" id="3075603"/>
    <lineage>
        <taxon>Bacteria</taxon>
        <taxon>Pseudomonadati</taxon>
        <taxon>Pseudomonadota</taxon>
        <taxon>Gammaproteobacteria</taxon>
        <taxon>Salinisphaerales</taxon>
        <taxon>Salinisphaeraceae</taxon>
        <taxon>Spectribacter</taxon>
    </lineage>
</organism>
<reference evidence="3 4" key="1">
    <citation type="submission" date="2023-09" db="EMBL/GenBank/DDBJ databases">
        <authorList>
            <person name="Rey-Velasco X."/>
        </authorList>
    </citation>
    <scope>NUCLEOTIDE SEQUENCE [LARGE SCALE GENOMIC DNA]</scope>
    <source>
        <strain evidence="3 4">P385</strain>
    </source>
</reference>
<dbReference type="PRINTS" id="PR01270">
    <property type="entry name" value="HDASUPER"/>
</dbReference>
<proteinExistence type="inferred from homology"/>
<accession>A0ABU3BAY4</accession>
<dbReference type="InterPro" id="IPR023696">
    <property type="entry name" value="Ureohydrolase_dom_sf"/>
</dbReference>
<comment type="similarity">
    <text evidence="1">Belongs to the histone deacetylase family.</text>
</comment>
<dbReference type="EMBL" id="JAVRHY010000014">
    <property type="protein sequence ID" value="MDT0619439.1"/>
    <property type="molecule type" value="Genomic_DNA"/>
</dbReference>
<name>A0ABU3BAY4_9GAMM</name>
<dbReference type="InterPro" id="IPR037138">
    <property type="entry name" value="His_deacetylse_dom_sf"/>
</dbReference>
<dbReference type="Proteomes" id="UP001259982">
    <property type="component" value="Unassembled WGS sequence"/>
</dbReference>
<dbReference type="InterPro" id="IPR000286">
    <property type="entry name" value="HDACs"/>
</dbReference>
<evidence type="ECO:0000313" key="3">
    <source>
        <dbReference type="EMBL" id="MDT0619439.1"/>
    </source>
</evidence>
<evidence type="ECO:0000256" key="1">
    <source>
        <dbReference type="ARBA" id="ARBA00005947"/>
    </source>
</evidence>
<feature type="domain" description="Histone deacetylase" evidence="2">
    <location>
        <begin position="20"/>
        <end position="303"/>
    </location>
</feature>
<keyword evidence="4" id="KW-1185">Reference proteome</keyword>
<dbReference type="RefSeq" id="WP_311659874.1">
    <property type="nucleotide sequence ID" value="NZ_JAVRHY010000014.1"/>
</dbReference>
<sequence length="306" mass="32956">MSCAYLSHPACGEHEPGPYHPERPQRLSAVRDRLMADGLLDLLDKPPVTPVAIDRIDRIHAPAYVRDIEAASPHRGRVSLDPDTAMSPGSLEATLAACGATVAAVDYVMAGDGPRRAFCNIRPPGHHAERDRAMGFCLFNAVALSAFHALDAYQLDRVAVLDFDVHHGNGTEDIVRGEKRLCYASSFQHPLFPYSSLAQEPRHIVKTPLDAGTDGDGFRQAITRDWLDLLDHWQPQLVIFSAGFDAHSADPLAGLELSAEDFAWVTGAVIDAVGDDVPVTSVLEGGYDLDALGESAAVHVRALAGL</sequence>
<dbReference type="Pfam" id="PF00850">
    <property type="entry name" value="Hist_deacetyl"/>
    <property type="match status" value="1"/>
</dbReference>
<dbReference type="SUPFAM" id="SSF52768">
    <property type="entry name" value="Arginase/deacetylase"/>
    <property type="match status" value="1"/>
</dbReference>
<dbReference type="InterPro" id="IPR023801">
    <property type="entry name" value="His_deacetylse_dom"/>
</dbReference>
<dbReference type="Gene3D" id="3.40.800.20">
    <property type="entry name" value="Histone deacetylase domain"/>
    <property type="match status" value="1"/>
</dbReference>
<dbReference type="PANTHER" id="PTHR10625:SF10">
    <property type="entry name" value="HISTONE DEACETYLASE HDAC1"/>
    <property type="match status" value="1"/>
</dbReference>
<gene>
    <name evidence="3" type="ORF">RM531_13255</name>
</gene>
<evidence type="ECO:0000259" key="2">
    <source>
        <dbReference type="Pfam" id="PF00850"/>
    </source>
</evidence>
<comment type="caution">
    <text evidence="3">The sequence shown here is derived from an EMBL/GenBank/DDBJ whole genome shotgun (WGS) entry which is preliminary data.</text>
</comment>